<evidence type="ECO:0000256" key="3">
    <source>
        <dbReference type="ARBA" id="ARBA00022989"/>
    </source>
</evidence>
<dbReference type="Pfam" id="PF00226">
    <property type="entry name" value="DnaJ"/>
    <property type="match status" value="1"/>
</dbReference>
<feature type="compositionally biased region" description="Basic residues" evidence="6">
    <location>
        <begin position="255"/>
        <end position="264"/>
    </location>
</feature>
<dbReference type="InterPro" id="IPR001623">
    <property type="entry name" value="DnaJ_domain"/>
</dbReference>
<evidence type="ECO:0000256" key="6">
    <source>
        <dbReference type="SAM" id="MobiDB-lite"/>
    </source>
</evidence>
<dbReference type="SUPFAM" id="SSF46565">
    <property type="entry name" value="Chaperone J-domain"/>
    <property type="match status" value="1"/>
</dbReference>
<accession>A0A6G1IBR8</accession>
<evidence type="ECO:0000256" key="2">
    <source>
        <dbReference type="ARBA" id="ARBA00022729"/>
    </source>
</evidence>
<keyword evidence="4 7" id="KW-0472">Membrane</keyword>
<keyword evidence="1 7" id="KW-0812">Transmembrane</keyword>
<evidence type="ECO:0000259" key="9">
    <source>
        <dbReference type="PROSITE" id="PS50076"/>
    </source>
</evidence>
<feature type="signal peptide" evidence="8">
    <location>
        <begin position="1"/>
        <end position="20"/>
    </location>
</feature>
<reference evidence="10" key="1">
    <citation type="journal article" date="2020" name="Stud. Mycol.">
        <title>101 Dothideomycetes genomes: a test case for predicting lifestyles and emergence of pathogens.</title>
        <authorList>
            <person name="Haridas S."/>
            <person name="Albert R."/>
            <person name="Binder M."/>
            <person name="Bloem J."/>
            <person name="Labutti K."/>
            <person name="Salamov A."/>
            <person name="Andreopoulos B."/>
            <person name="Baker S."/>
            <person name="Barry K."/>
            <person name="Bills G."/>
            <person name="Bluhm B."/>
            <person name="Cannon C."/>
            <person name="Castanera R."/>
            <person name="Culley D."/>
            <person name="Daum C."/>
            <person name="Ezra D."/>
            <person name="Gonzalez J."/>
            <person name="Henrissat B."/>
            <person name="Kuo A."/>
            <person name="Liang C."/>
            <person name="Lipzen A."/>
            <person name="Lutzoni F."/>
            <person name="Magnuson J."/>
            <person name="Mondo S."/>
            <person name="Nolan M."/>
            <person name="Ohm R."/>
            <person name="Pangilinan J."/>
            <person name="Park H.-J."/>
            <person name="Ramirez L."/>
            <person name="Alfaro M."/>
            <person name="Sun H."/>
            <person name="Tritt A."/>
            <person name="Yoshinaga Y."/>
            <person name="Zwiers L.-H."/>
            <person name="Turgeon B."/>
            <person name="Goodwin S."/>
            <person name="Spatafora J."/>
            <person name="Crous P."/>
            <person name="Grigoriev I."/>
        </authorList>
    </citation>
    <scope>NUCLEOTIDE SEQUENCE</scope>
    <source>
        <strain evidence="10">CBS 262.69</strain>
    </source>
</reference>
<dbReference type="GO" id="GO:0012505">
    <property type="term" value="C:endomembrane system"/>
    <property type="evidence" value="ECO:0007669"/>
    <property type="project" value="UniProtKB-SubCell"/>
</dbReference>
<dbReference type="PANTHER" id="PTHR44653">
    <property type="entry name" value="DNAJ HOMOLOG SUBFAMILY C MEMBER 1"/>
    <property type="match status" value="1"/>
</dbReference>
<dbReference type="PROSITE" id="PS50076">
    <property type="entry name" value="DNAJ_2"/>
    <property type="match status" value="1"/>
</dbReference>
<proteinExistence type="predicted"/>
<dbReference type="InterPro" id="IPR052606">
    <property type="entry name" value="DnaJ_domain_protein"/>
</dbReference>
<dbReference type="InterPro" id="IPR036869">
    <property type="entry name" value="J_dom_sf"/>
</dbReference>
<feature type="region of interest" description="Disordered" evidence="6">
    <location>
        <begin position="222"/>
        <end position="290"/>
    </location>
</feature>
<gene>
    <name evidence="10" type="ORF">EJ06DRAFT_25923</name>
</gene>
<keyword evidence="3 7" id="KW-1133">Transmembrane helix</keyword>
<dbReference type="CDD" id="cd06257">
    <property type="entry name" value="DnaJ"/>
    <property type="match status" value="1"/>
</dbReference>
<protein>
    <submittedName>
        <fullName evidence="10">DnaJ domain protein</fullName>
    </submittedName>
</protein>
<sequence length="398" mass="43877">MKSLAFLTAVLVFFTSFTAAWTKEDHEIFQLNDALKADQGPNSTFYTFIGVPPSASQDDINRAYRRLSARLHPDKARQSFIANYGKPPPGQKPTGKPIVHKKPTQREIAAAHKAAEDRYARLSAVANVLRGENRERYDYFLKHGFPAWRGTGYYYERFRPGIGSVLIGLVVVMGGVAHYAALYVSWRRQRSFVSAYIRNARRMAWGDESGIAGIPGVDATSAAATGYDTPPASEGEAVAWNRRQKRLQERESRKAAKNPRKSAAAKKEGSSTPVETEAPATGPQGAKKRVTAQNGKVLIVDSVGNVFLEEETQDGQTHEFLLDENEISQPTIRDTVLFKLPGLMYRSTVGRLLGQNVEEPVYADVPEDEEDAALDGAAAPNANAEVRRRKAKARGQRG</sequence>
<dbReference type="SMART" id="SM00271">
    <property type="entry name" value="DnaJ"/>
    <property type="match status" value="1"/>
</dbReference>
<evidence type="ECO:0000313" key="10">
    <source>
        <dbReference type="EMBL" id="KAF2405435.1"/>
    </source>
</evidence>
<evidence type="ECO:0000313" key="11">
    <source>
        <dbReference type="Proteomes" id="UP000799640"/>
    </source>
</evidence>
<feature type="compositionally biased region" description="Basic residues" evidence="6">
    <location>
        <begin position="387"/>
        <end position="398"/>
    </location>
</feature>
<dbReference type="EMBL" id="ML996687">
    <property type="protein sequence ID" value="KAF2405435.1"/>
    <property type="molecule type" value="Genomic_DNA"/>
</dbReference>
<feature type="transmembrane region" description="Helical" evidence="7">
    <location>
        <begin position="162"/>
        <end position="184"/>
    </location>
</feature>
<evidence type="ECO:0000256" key="1">
    <source>
        <dbReference type="ARBA" id="ARBA00022692"/>
    </source>
</evidence>
<dbReference type="AlphaFoldDB" id="A0A6G1IBR8"/>
<comment type="subcellular location">
    <subcellularLocation>
        <location evidence="5">Endomembrane system</location>
        <topology evidence="5">Single-pass membrane protein</topology>
    </subcellularLocation>
</comment>
<evidence type="ECO:0000256" key="5">
    <source>
        <dbReference type="ARBA" id="ARBA00037847"/>
    </source>
</evidence>
<feature type="domain" description="J" evidence="9">
    <location>
        <begin position="44"/>
        <end position="141"/>
    </location>
</feature>
<keyword evidence="2 8" id="KW-0732">Signal</keyword>
<evidence type="ECO:0000256" key="8">
    <source>
        <dbReference type="SAM" id="SignalP"/>
    </source>
</evidence>
<dbReference type="PANTHER" id="PTHR44653:SF2">
    <property type="entry name" value="DNAJ HOMOLOG SUBFAMILY C MEMBER 1"/>
    <property type="match status" value="1"/>
</dbReference>
<evidence type="ECO:0000256" key="7">
    <source>
        <dbReference type="SAM" id="Phobius"/>
    </source>
</evidence>
<name>A0A6G1IBR8_9PEZI</name>
<organism evidence="10 11">
    <name type="scientific">Trichodelitschia bisporula</name>
    <dbReference type="NCBI Taxonomy" id="703511"/>
    <lineage>
        <taxon>Eukaryota</taxon>
        <taxon>Fungi</taxon>
        <taxon>Dikarya</taxon>
        <taxon>Ascomycota</taxon>
        <taxon>Pezizomycotina</taxon>
        <taxon>Dothideomycetes</taxon>
        <taxon>Dothideomycetes incertae sedis</taxon>
        <taxon>Phaeotrichales</taxon>
        <taxon>Phaeotrichaceae</taxon>
        <taxon>Trichodelitschia</taxon>
    </lineage>
</organism>
<keyword evidence="11" id="KW-1185">Reference proteome</keyword>
<dbReference type="OrthoDB" id="413400at2759"/>
<evidence type="ECO:0000256" key="4">
    <source>
        <dbReference type="ARBA" id="ARBA00023136"/>
    </source>
</evidence>
<feature type="region of interest" description="Disordered" evidence="6">
    <location>
        <begin position="365"/>
        <end position="398"/>
    </location>
</feature>
<feature type="compositionally biased region" description="Low complexity" evidence="6">
    <location>
        <begin position="374"/>
        <end position="384"/>
    </location>
</feature>
<dbReference type="Gene3D" id="1.10.287.110">
    <property type="entry name" value="DnaJ domain"/>
    <property type="match status" value="1"/>
</dbReference>
<dbReference type="PRINTS" id="PR00625">
    <property type="entry name" value="JDOMAIN"/>
</dbReference>
<dbReference type="Proteomes" id="UP000799640">
    <property type="component" value="Unassembled WGS sequence"/>
</dbReference>
<feature type="chain" id="PRO_5026227007" evidence="8">
    <location>
        <begin position="21"/>
        <end position="398"/>
    </location>
</feature>